<name>A0A1I1R278_9BACT</name>
<keyword evidence="3" id="KW-1185">Reference proteome</keyword>
<evidence type="ECO:0000313" key="3">
    <source>
        <dbReference type="Proteomes" id="UP000198598"/>
    </source>
</evidence>
<feature type="signal peptide" evidence="1">
    <location>
        <begin position="1"/>
        <end position="24"/>
    </location>
</feature>
<dbReference type="OrthoDB" id="961604at2"/>
<protein>
    <recommendedName>
        <fullName evidence="4">Por secretion system C-terminal sorting domain-containing protein</fullName>
    </recommendedName>
</protein>
<feature type="chain" id="PRO_5011658256" description="Por secretion system C-terminal sorting domain-containing protein" evidence="1">
    <location>
        <begin position="25"/>
        <end position="132"/>
    </location>
</feature>
<evidence type="ECO:0000256" key="1">
    <source>
        <dbReference type="SAM" id="SignalP"/>
    </source>
</evidence>
<keyword evidence="1" id="KW-0732">Signal</keyword>
<organism evidence="2 3">
    <name type="scientific">Spirosoma endophyticum</name>
    <dbReference type="NCBI Taxonomy" id="662367"/>
    <lineage>
        <taxon>Bacteria</taxon>
        <taxon>Pseudomonadati</taxon>
        <taxon>Bacteroidota</taxon>
        <taxon>Cytophagia</taxon>
        <taxon>Cytophagales</taxon>
        <taxon>Cytophagaceae</taxon>
        <taxon>Spirosoma</taxon>
    </lineage>
</organism>
<dbReference type="AlphaFoldDB" id="A0A1I1R278"/>
<dbReference type="EMBL" id="FOLQ01000004">
    <property type="protein sequence ID" value="SFD26228.1"/>
    <property type="molecule type" value="Genomic_DNA"/>
</dbReference>
<reference evidence="2 3" key="1">
    <citation type="submission" date="2016-10" db="EMBL/GenBank/DDBJ databases">
        <authorList>
            <person name="de Groot N.N."/>
        </authorList>
    </citation>
    <scope>NUCLEOTIDE SEQUENCE [LARGE SCALE GENOMIC DNA]</scope>
    <source>
        <strain evidence="2 3">DSM 26130</strain>
    </source>
</reference>
<sequence>MKTLIKPLLVAFSLSFVTLSAALADGTPAARPAAVAAYKTGIYTTIEGKLNIALDKETSGAVDIRMKSADGVVLFSQHLGKKETGTRVRLDMSALQDGNYQVEITNGVETTVHNVTLSTQQPSASSRLVAIK</sequence>
<dbReference type="Proteomes" id="UP000198598">
    <property type="component" value="Unassembled WGS sequence"/>
</dbReference>
<dbReference type="RefSeq" id="WP_093826562.1">
    <property type="nucleotide sequence ID" value="NZ_FOLQ01000004.1"/>
</dbReference>
<accession>A0A1I1R278</accession>
<proteinExistence type="predicted"/>
<gene>
    <name evidence="2" type="ORF">SAMN05216167_104143</name>
</gene>
<evidence type="ECO:0000313" key="2">
    <source>
        <dbReference type="EMBL" id="SFD26228.1"/>
    </source>
</evidence>
<evidence type="ECO:0008006" key="4">
    <source>
        <dbReference type="Google" id="ProtNLM"/>
    </source>
</evidence>